<accession>A0A936ZRM1</accession>
<sequence length="108" mass="11958">MMMSGGGRRTIHDFTAKSIDTVSAFLQEFNPEIDRDRFDSEREGIPLSQFGSKACTLPTAPGHARSIPSGRGFADREPGHLGNEDFSLSRRRLTLRLSPIVLMKLPKA</sequence>
<dbReference type="EMBL" id="JAEQNA010000008">
    <property type="protein sequence ID" value="MBL0422401.1"/>
    <property type="molecule type" value="Genomic_DNA"/>
</dbReference>
<proteinExistence type="predicted"/>
<evidence type="ECO:0000313" key="3">
    <source>
        <dbReference type="Proteomes" id="UP000613011"/>
    </source>
</evidence>
<name>A0A936ZRM1_9BURK</name>
<organism evidence="2 3">
    <name type="scientific">Ramlibacter aurantiacus</name>
    <dbReference type="NCBI Taxonomy" id="2801330"/>
    <lineage>
        <taxon>Bacteria</taxon>
        <taxon>Pseudomonadati</taxon>
        <taxon>Pseudomonadota</taxon>
        <taxon>Betaproteobacteria</taxon>
        <taxon>Burkholderiales</taxon>
        <taxon>Comamonadaceae</taxon>
        <taxon>Ramlibacter</taxon>
    </lineage>
</organism>
<evidence type="ECO:0000313" key="2">
    <source>
        <dbReference type="EMBL" id="MBL0422401.1"/>
    </source>
</evidence>
<keyword evidence="3" id="KW-1185">Reference proteome</keyword>
<reference evidence="2" key="1">
    <citation type="submission" date="2021-01" db="EMBL/GenBank/DDBJ databases">
        <title>Ramlibacter sp. strain AW1 16S ribosomal RNA gene Genome sequencing and assembly.</title>
        <authorList>
            <person name="Kang M."/>
        </authorList>
    </citation>
    <scope>NUCLEOTIDE SEQUENCE</scope>
    <source>
        <strain evidence="2">AW1</strain>
    </source>
</reference>
<dbReference type="RefSeq" id="WP_201685482.1">
    <property type="nucleotide sequence ID" value="NZ_JAEQNA010000008.1"/>
</dbReference>
<comment type="caution">
    <text evidence="2">The sequence shown here is derived from an EMBL/GenBank/DDBJ whole genome shotgun (WGS) entry which is preliminary data.</text>
</comment>
<feature type="region of interest" description="Disordered" evidence="1">
    <location>
        <begin position="51"/>
        <end position="81"/>
    </location>
</feature>
<dbReference type="Proteomes" id="UP000613011">
    <property type="component" value="Unassembled WGS sequence"/>
</dbReference>
<gene>
    <name evidence="2" type="ORF">JI739_18780</name>
</gene>
<dbReference type="AlphaFoldDB" id="A0A936ZRM1"/>
<protein>
    <submittedName>
        <fullName evidence="2">Uncharacterized protein</fullName>
    </submittedName>
</protein>
<evidence type="ECO:0000256" key="1">
    <source>
        <dbReference type="SAM" id="MobiDB-lite"/>
    </source>
</evidence>